<reference evidence="1" key="1">
    <citation type="submission" date="2021-02" db="EMBL/GenBank/DDBJ databases">
        <authorList>
            <person name="Nowell W R."/>
        </authorList>
    </citation>
    <scope>NUCLEOTIDE SEQUENCE</scope>
</reference>
<name>A0A8S2UHG0_9BILA</name>
<organism evidence="1 2">
    <name type="scientific">Didymodactylos carnosus</name>
    <dbReference type="NCBI Taxonomy" id="1234261"/>
    <lineage>
        <taxon>Eukaryota</taxon>
        <taxon>Metazoa</taxon>
        <taxon>Spiralia</taxon>
        <taxon>Gnathifera</taxon>
        <taxon>Rotifera</taxon>
        <taxon>Eurotatoria</taxon>
        <taxon>Bdelloidea</taxon>
        <taxon>Philodinida</taxon>
        <taxon>Philodinidae</taxon>
        <taxon>Didymodactylos</taxon>
    </lineage>
</organism>
<dbReference type="AlphaFoldDB" id="A0A8S2UHG0"/>
<evidence type="ECO:0000313" key="2">
    <source>
        <dbReference type="Proteomes" id="UP000682733"/>
    </source>
</evidence>
<proteinExistence type="predicted"/>
<accession>A0A8S2UHG0</accession>
<comment type="caution">
    <text evidence="1">The sequence shown here is derived from an EMBL/GenBank/DDBJ whole genome shotgun (WGS) entry which is preliminary data.</text>
</comment>
<feature type="non-terminal residue" evidence="1">
    <location>
        <position position="1"/>
    </location>
</feature>
<dbReference type="Proteomes" id="UP000682733">
    <property type="component" value="Unassembled WGS sequence"/>
</dbReference>
<gene>
    <name evidence="1" type="ORF">TMI583_LOCUS40320</name>
</gene>
<sequence length="113" mass="12568">MHYVLAISQPQYVLVVLLTSDLHIISHPSTGAFLQPIDVKTIIKIVFDLVQLDFETSIYASMPLIEVVTQLLCFQQLVFIPSSLYQATSPDEIGRLVGTNLSGLPRINHVFSV</sequence>
<protein>
    <submittedName>
        <fullName evidence="1">Uncharacterized protein</fullName>
    </submittedName>
</protein>
<dbReference type="EMBL" id="CAJOBA010062136">
    <property type="protein sequence ID" value="CAF4335913.1"/>
    <property type="molecule type" value="Genomic_DNA"/>
</dbReference>
<evidence type="ECO:0000313" key="1">
    <source>
        <dbReference type="EMBL" id="CAF4335913.1"/>
    </source>
</evidence>